<dbReference type="GO" id="GO:0016301">
    <property type="term" value="F:kinase activity"/>
    <property type="evidence" value="ECO:0007669"/>
    <property type="project" value="UniProtKB-KW"/>
</dbReference>
<gene>
    <name evidence="1" type="ORF">CLV46_2637</name>
</gene>
<evidence type="ECO:0000313" key="2">
    <source>
        <dbReference type="Proteomes" id="UP000228758"/>
    </source>
</evidence>
<dbReference type="OrthoDB" id="3819922at2"/>
<dbReference type="SUPFAM" id="SSF52540">
    <property type="entry name" value="P-loop containing nucleoside triphosphate hydrolases"/>
    <property type="match status" value="1"/>
</dbReference>
<accession>A0A2M9CMD8</accession>
<dbReference type="PANTHER" id="PTHR37807">
    <property type="entry name" value="OS07G0160300 PROTEIN"/>
    <property type="match status" value="1"/>
</dbReference>
<dbReference type="AlphaFoldDB" id="A0A2M9CMD8"/>
<evidence type="ECO:0000313" key="1">
    <source>
        <dbReference type="EMBL" id="PJJ73055.1"/>
    </source>
</evidence>
<dbReference type="PANTHER" id="PTHR37807:SF3">
    <property type="entry name" value="OS07G0160300 PROTEIN"/>
    <property type="match status" value="1"/>
</dbReference>
<dbReference type="Proteomes" id="UP000228758">
    <property type="component" value="Unassembled WGS sequence"/>
</dbReference>
<protein>
    <submittedName>
        <fullName evidence="1">Putative kinase</fullName>
    </submittedName>
</protein>
<sequence length="185" mass="20711">MANPLLLINGLPASGKSTLAEDIATRLGWPLLSKDDIKEALADLVGPAVPSSNLGMIAMDTIWSLTAHIGTGVVVESFWWAHRDREHVERGVRESGAETVVELWCEVDDEVARQRYEERERHVVHEPDWDLWDSEEWKQNPPVPLDLGPVVWLRTDSEYDVDAVMAELGAAFSNTDDPEVIRSES</sequence>
<keyword evidence="1" id="KW-0418">Kinase</keyword>
<organism evidence="1 2">
    <name type="scientific">Diaminobutyricimonas aerilata</name>
    <dbReference type="NCBI Taxonomy" id="1162967"/>
    <lineage>
        <taxon>Bacteria</taxon>
        <taxon>Bacillati</taxon>
        <taxon>Actinomycetota</taxon>
        <taxon>Actinomycetes</taxon>
        <taxon>Micrococcales</taxon>
        <taxon>Microbacteriaceae</taxon>
        <taxon>Diaminobutyricimonas</taxon>
    </lineage>
</organism>
<name>A0A2M9CMD8_9MICO</name>
<dbReference type="RefSeq" id="WP_157802330.1">
    <property type="nucleotide sequence ID" value="NZ_PGFF01000001.1"/>
</dbReference>
<dbReference type="Gene3D" id="3.40.50.300">
    <property type="entry name" value="P-loop containing nucleotide triphosphate hydrolases"/>
    <property type="match status" value="1"/>
</dbReference>
<reference evidence="1 2" key="1">
    <citation type="submission" date="2017-11" db="EMBL/GenBank/DDBJ databases">
        <title>Genomic Encyclopedia of Archaeal and Bacterial Type Strains, Phase II (KMG-II): From Individual Species to Whole Genera.</title>
        <authorList>
            <person name="Goeker M."/>
        </authorList>
    </citation>
    <scope>NUCLEOTIDE SEQUENCE [LARGE SCALE GENOMIC DNA]</scope>
    <source>
        <strain evidence="1 2">DSM 27393</strain>
    </source>
</reference>
<comment type="caution">
    <text evidence="1">The sequence shown here is derived from an EMBL/GenBank/DDBJ whole genome shotgun (WGS) entry which is preliminary data.</text>
</comment>
<dbReference type="InterPro" id="IPR027417">
    <property type="entry name" value="P-loop_NTPase"/>
</dbReference>
<dbReference type="EMBL" id="PGFF01000001">
    <property type="protein sequence ID" value="PJJ73055.1"/>
    <property type="molecule type" value="Genomic_DNA"/>
</dbReference>
<proteinExistence type="predicted"/>
<keyword evidence="2" id="KW-1185">Reference proteome</keyword>
<dbReference type="Pfam" id="PF13671">
    <property type="entry name" value="AAA_33"/>
    <property type="match status" value="1"/>
</dbReference>
<keyword evidence="1" id="KW-0808">Transferase</keyword>